<dbReference type="GO" id="GO:0005524">
    <property type="term" value="F:ATP binding"/>
    <property type="evidence" value="ECO:0007669"/>
    <property type="project" value="UniProtKB-KW"/>
</dbReference>
<dbReference type="PANTHER" id="PTHR39560:SF1">
    <property type="entry name" value="PROTEIN ADENYLYLTRANSFERASE FIC-RELATED"/>
    <property type="match status" value="1"/>
</dbReference>
<dbReference type="EC" id="2.7.7.108" evidence="5"/>
<dbReference type="GO" id="GO:0070733">
    <property type="term" value="F:AMPylase activity"/>
    <property type="evidence" value="ECO:0007669"/>
    <property type="project" value="UniProtKB-EC"/>
</dbReference>
<organism evidence="9 10">
    <name type="scientific">Atlantibacter subterraneus</name>
    <dbReference type="NCBI Taxonomy" id="255519"/>
    <lineage>
        <taxon>Bacteria</taxon>
        <taxon>Pseudomonadati</taxon>
        <taxon>Pseudomonadota</taxon>
        <taxon>Gammaproteobacteria</taxon>
        <taxon>Enterobacterales</taxon>
        <taxon>Enterobacteriaceae</taxon>
        <taxon>Atlantibacter</taxon>
    </lineage>
</organism>
<evidence type="ECO:0000256" key="6">
    <source>
        <dbReference type="ARBA" id="ARBA00047939"/>
    </source>
</evidence>
<dbReference type="EMBL" id="RHXB01000003">
    <property type="protein sequence ID" value="RSE27799.1"/>
    <property type="molecule type" value="Genomic_DNA"/>
</dbReference>
<dbReference type="PROSITE" id="PS51459">
    <property type="entry name" value="FIDO"/>
    <property type="match status" value="1"/>
</dbReference>
<evidence type="ECO:0000256" key="1">
    <source>
        <dbReference type="ARBA" id="ARBA00022679"/>
    </source>
</evidence>
<dbReference type="GeneID" id="84663291"/>
<evidence type="ECO:0000256" key="4">
    <source>
        <dbReference type="ARBA" id="ARBA00022840"/>
    </source>
</evidence>
<dbReference type="GO" id="GO:0051302">
    <property type="term" value="P:regulation of cell division"/>
    <property type="evidence" value="ECO:0007669"/>
    <property type="project" value="TreeGrafter"/>
</dbReference>
<sequence>MSDKFGDGRDPYLYAGLDVLKNRLNIRQAQRLDAAMLELIALRAATLPLGPIPRGLPHLCAIHRHLFQDVFDWAGELREVDIYQGDTRFCHFGYIEKEGNDLFQDLEDEGYLAGLPAQEFIQRLAHYYCEINVLHPFRLGSGLSQRIFFEQLAIHAGYSLDWRDIDPQFWREANQAGAMGDLEPLITIFSKVVSEARESE</sequence>
<comment type="caution">
    <text evidence="9">The sequence shown here is derived from an EMBL/GenBank/DDBJ whole genome shotgun (WGS) entry which is preliminary data.</text>
</comment>
<evidence type="ECO:0000259" key="8">
    <source>
        <dbReference type="PROSITE" id="PS51459"/>
    </source>
</evidence>
<keyword evidence="2" id="KW-0548">Nucleotidyltransferase</keyword>
<feature type="domain" description="Fido" evidence="8">
    <location>
        <begin position="54"/>
        <end position="191"/>
    </location>
</feature>
<keyword evidence="4" id="KW-0067">ATP-binding</keyword>
<dbReference type="PANTHER" id="PTHR39560">
    <property type="entry name" value="PROTEIN ADENYLYLTRANSFERASE FIC-RELATED"/>
    <property type="match status" value="1"/>
</dbReference>
<evidence type="ECO:0000256" key="5">
    <source>
        <dbReference type="ARBA" id="ARBA00034531"/>
    </source>
</evidence>
<evidence type="ECO:0000256" key="7">
    <source>
        <dbReference type="ARBA" id="ARBA00048696"/>
    </source>
</evidence>
<evidence type="ECO:0000313" key="9">
    <source>
        <dbReference type="EMBL" id="RSE27799.1"/>
    </source>
</evidence>
<dbReference type="RefSeq" id="WP_125292534.1">
    <property type="nucleotide sequence ID" value="NZ_CP100494.1"/>
</dbReference>
<reference evidence="9 10" key="1">
    <citation type="submission" date="2018-10" db="EMBL/GenBank/DDBJ databases">
        <title>Transmission dynamics of multidrug resistant bacteria on intensive care unit surfaces.</title>
        <authorList>
            <person name="D'Souza A.W."/>
            <person name="Potter R.F."/>
            <person name="Wallace M."/>
            <person name="Shupe A."/>
            <person name="Patel S."/>
            <person name="Sun S."/>
            <person name="Gul D."/>
            <person name="Kwon J.H."/>
            <person name="Andleeb S."/>
            <person name="Burnham C.-A.D."/>
            <person name="Dantas G."/>
        </authorList>
    </citation>
    <scope>NUCLEOTIDE SEQUENCE [LARGE SCALE GENOMIC DNA]</scope>
    <source>
        <strain evidence="9 10">AS_373</strain>
    </source>
</reference>
<evidence type="ECO:0000313" key="10">
    <source>
        <dbReference type="Proteomes" id="UP000275331"/>
    </source>
</evidence>
<gene>
    <name evidence="9" type="ORF">EGT71_05245</name>
</gene>
<dbReference type="InterPro" id="IPR036597">
    <property type="entry name" value="Fido-like_dom_sf"/>
</dbReference>
<dbReference type="Gene3D" id="1.10.3290.10">
    <property type="entry name" value="Fido-like domain"/>
    <property type="match status" value="1"/>
</dbReference>
<comment type="catalytic activity">
    <reaction evidence="7">
        <text>L-tyrosyl-[protein] + ATP = O-(5'-adenylyl)-L-tyrosyl-[protein] + diphosphate</text>
        <dbReference type="Rhea" id="RHEA:54288"/>
        <dbReference type="Rhea" id="RHEA-COMP:10136"/>
        <dbReference type="Rhea" id="RHEA-COMP:13846"/>
        <dbReference type="ChEBI" id="CHEBI:30616"/>
        <dbReference type="ChEBI" id="CHEBI:33019"/>
        <dbReference type="ChEBI" id="CHEBI:46858"/>
        <dbReference type="ChEBI" id="CHEBI:83624"/>
        <dbReference type="EC" id="2.7.7.108"/>
    </reaction>
</comment>
<proteinExistence type="predicted"/>
<dbReference type="OrthoDB" id="9807853at2"/>
<comment type="catalytic activity">
    <reaction evidence="6">
        <text>L-threonyl-[protein] + ATP = 3-O-(5'-adenylyl)-L-threonyl-[protein] + diphosphate</text>
        <dbReference type="Rhea" id="RHEA:54292"/>
        <dbReference type="Rhea" id="RHEA-COMP:11060"/>
        <dbReference type="Rhea" id="RHEA-COMP:13847"/>
        <dbReference type="ChEBI" id="CHEBI:30013"/>
        <dbReference type="ChEBI" id="CHEBI:30616"/>
        <dbReference type="ChEBI" id="CHEBI:33019"/>
        <dbReference type="ChEBI" id="CHEBI:138113"/>
        <dbReference type="EC" id="2.7.7.108"/>
    </reaction>
</comment>
<dbReference type="NCBIfam" id="NF007672">
    <property type="entry name" value="PRK10347.1"/>
    <property type="match status" value="1"/>
</dbReference>
<evidence type="ECO:0000256" key="3">
    <source>
        <dbReference type="ARBA" id="ARBA00022741"/>
    </source>
</evidence>
<keyword evidence="3" id="KW-0547">Nucleotide-binding</keyword>
<protein>
    <recommendedName>
        <fullName evidence="5">protein adenylyltransferase</fullName>
        <ecNumber evidence="5">2.7.7.108</ecNumber>
    </recommendedName>
</protein>
<dbReference type="SUPFAM" id="SSF140931">
    <property type="entry name" value="Fic-like"/>
    <property type="match status" value="1"/>
</dbReference>
<evidence type="ECO:0000256" key="2">
    <source>
        <dbReference type="ARBA" id="ARBA00022695"/>
    </source>
</evidence>
<dbReference type="Proteomes" id="UP000275331">
    <property type="component" value="Unassembled WGS sequence"/>
</dbReference>
<keyword evidence="1 9" id="KW-0808">Transferase</keyword>
<accession>A0A3R9F3M5</accession>
<dbReference type="AlphaFoldDB" id="A0A3R9F3M5"/>
<name>A0A3R9F3M5_9ENTR</name>
<dbReference type="InterPro" id="IPR003812">
    <property type="entry name" value="Fido"/>
</dbReference>
<dbReference type="Pfam" id="PF02661">
    <property type="entry name" value="Fic"/>
    <property type="match status" value="1"/>
</dbReference>